<proteinExistence type="inferred from homology"/>
<comment type="similarity">
    <text evidence="2">Belongs to the PAF1 family.</text>
</comment>
<accession>A0A1R2CID3</accession>
<dbReference type="GO" id="GO:0003682">
    <property type="term" value="F:chromatin binding"/>
    <property type="evidence" value="ECO:0007669"/>
    <property type="project" value="TreeGrafter"/>
</dbReference>
<sequence>METRGFLDGRIKKPSDFRKESKMFCPLKFHNCLPMVPCEQKLMAFPFDQERFIKYSLTSLEAQYSPSLLLPLDLGVTVDLINPEIYEIKTQGDLSLEDAELLHEPIKQKQVSKANRDYSNSSGYLRKSTLPAGPIAYCQPSSAKEEKVEFDVEAEFDSTNLIPKITNAFNTKEFVHPTKPHLKIDKVYDVLPEEHQLSTEFVMVVFDEEPDDKKRLNILKEFADEDDAHLLSLYAEEFKEEMEDYEESSEEESEKMKVDKDTKNYAFLRNYKYSYLNDPNQNDVIMWIDDETMSVYYSIVENKLQLKKKPIPKSAGGKNIPDKIVGIKLRPEKKSELIVRKDKLLENGFLPESGMETPVLNSMEDDMYDEENHEVNNLMAKLFGSDDESENND</sequence>
<reference evidence="4 5" key="1">
    <citation type="submission" date="2016-11" db="EMBL/GenBank/DDBJ databases">
        <title>The macronuclear genome of Stentor coeruleus: a giant cell with tiny introns.</title>
        <authorList>
            <person name="Slabodnick M."/>
            <person name="Ruby J.G."/>
            <person name="Reiff S.B."/>
            <person name="Swart E.C."/>
            <person name="Gosai S."/>
            <person name="Prabakaran S."/>
            <person name="Witkowska E."/>
            <person name="Larue G.E."/>
            <person name="Fisher S."/>
            <person name="Freeman R.M."/>
            <person name="Gunawardena J."/>
            <person name="Chu W."/>
            <person name="Stover N.A."/>
            <person name="Gregory B.D."/>
            <person name="Nowacki M."/>
            <person name="Derisi J."/>
            <person name="Roy S.W."/>
            <person name="Marshall W.F."/>
            <person name="Sood P."/>
        </authorList>
    </citation>
    <scope>NUCLEOTIDE SEQUENCE [LARGE SCALE GENOMIC DNA]</scope>
    <source>
        <strain evidence="4">WM001</strain>
    </source>
</reference>
<dbReference type="GO" id="GO:0006368">
    <property type="term" value="P:transcription elongation by RNA polymerase II"/>
    <property type="evidence" value="ECO:0007669"/>
    <property type="project" value="InterPro"/>
</dbReference>
<dbReference type="Pfam" id="PF03985">
    <property type="entry name" value="Paf1"/>
    <property type="match status" value="1"/>
</dbReference>
<dbReference type="PANTHER" id="PTHR23188">
    <property type="entry name" value="RNA POLYMERASE II-ASSOCIATED FACTOR 1 HOMOLOG"/>
    <property type="match status" value="1"/>
</dbReference>
<gene>
    <name evidence="4" type="ORF">SteCoe_9257</name>
</gene>
<comment type="caution">
    <text evidence="4">The sequence shown here is derived from an EMBL/GenBank/DDBJ whole genome shotgun (WGS) entry which is preliminary data.</text>
</comment>
<keyword evidence="3" id="KW-0539">Nucleus</keyword>
<evidence type="ECO:0000256" key="1">
    <source>
        <dbReference type="ARBA" id="ARBA00004123"/>
    </source>
</evidence>
<dbReference type="PANTHER" id="PTHR23188:SF12">
    <property type="entry name" value="RNA POLYMERASE II-ASSOCIATED FACTOR 1 HOMOLOG"/>
    <property type="match status" value="1"/>
</dbReference>
<dbReference type="GO" id="GO:0016593">
    <property type="term" value="C:Cdc73/Paf1 complex"/>
    <property type="evidence" value="ECO:0007669"/>
    <property type="project" value="InterPro"/>
</dbReference>
<keyword evidence="5" id="KW-1185">Reference proteome</keyword>
<name>A0A1R2CID3_9CILI</name>
<protein>
    <recommendedName>
        <fullName evidence="6">RNA polymerase II-associated factor 1 homolog</fullName>
    </recommendedName>
</protein>
<evidence type="ECO:0000313" key="5">
    <source>
        <dbReference type="Proteomes" id="UP000187209"/>
    </source>
</evidence>
<dbReference type="GO" id="GO:0000993">
    <property type="term" value="F:RNA polymerase II complex binding"/>
    <property type="evidence" value="ECO:0007669"/>
    <property type="project" value="TreeGrafter"/>
</dbReference>
<evidence type="ECO:0008006" key="6">
    <source>
        <dbReference type="Google" id="ProtNLM"/>
    </source>
</evidence>
<dbReference type="Proteomes" id="UP000187209">
    <property type="component" value="Unassembled WGS sequence"/>
</dbReference>
<organism evidence="4 5">
    <name type="scientific">Stentor coeruleus</name>
    <dbReference type="NCBI Taxonomy" id="5963"/>
    <lineage>
        <taxon>Eukaryota</taxon>
        <taxon>Sar</taxon>
        <taxon>Alveolata</taxon>
        <taxon>Ciliophora</taxon>
        <taxon>Postciliodesmatophora</taxon>
        <taxon>Heterotrichea</taxon>
        <taxon>Heterotrichida</taxon>
        <taxon>Stentoridae</taxon>
        <taxon>Stentor</taxon>
    </lineage>
</organism>
<evidence type="ECO:0000256" key="3">
    <source>
        <dbReference type="ARBA" id="ARBA00023242"/>
    </source>
</evidence>
<dbReference type="AlphaFoldDB" id="A0A1R2CID3"/>
<dbReference type="EMBL" id="MPUH01000143">
    <property type="protein sequence ID" value="OMJ88715.1"/>
    <property type="molecule type" value="Genomic_DNA"/>
</dbReference>
<dbReference type="OrthoDB" id="10260285at2759"/>
<evidence type="ECO:0000313" key="4">
    <source>
        <dbReference type="EMBL" id="OMJ88715.1"/>
    </source>
</evidence>
<evidence type="ECO:0000256" key="2">
    <source>
        <dbReference type="ARBA" id="ARBA00007560"/>
    </source>
</evidence>
<comment type="subcellular location">
    <subcellularLocation>
        <location evidence="1">Nucleus</location>
    </subcellularLocation>
</comment>
<dbReference type="InterPro" id="IPR007133">
    <property type="entry name" value="RNA_pol_II-assoc_Paf1"/>
</dbReference>